<dbReference type="SUPFAM" id="SSF52047">
    <property type="entry name" value="RNI-like"/>
    <property type="match status" value="1"/>
</dbReference>
<gene>
    <name evidence="3" type="primary">ABSGL_09296.1 scaffold 11094</name>
</gene>
<proteinExistence type="predicted"/>
<feature type="compositionally biased region" description="Basic and acidic residues" evidence="1">
    <location>
        <begin position="415"/>
        <end position="428"/>
    </location>
</feature>
<evidence type="ECO:0000256" key="1">
    <source>
        <dbReference type="SAM" id="MobiDB-lite"/>
    </source>
</evidence>
<dbReference type="InterPro" id="IPR001810">
    <property type="entry name" value="F-box_dom"/>
</dbReference>
<dbReference type="InterPro" id="IPR032675">
    <property type="entry name" value="LRR_dom_sf"/>
</dbReference>
<accession>A0A168Q3R2</accession>
<dbReference type="OrthoDB" id="10257471at2759"/>
<dbReference type="Pfam" id="PF12937">
    <property type="entry name" value="F-box-like"/>
    <property type="match status" value="1"/>
</dbReference>
<feature type="region of interest" description="Disordered" evidence="1">
    <location>
        <begin position="317"/>
        <end position="371"/>
    </location>
</feature>
<keyword evidence="4" id="KW-1185">Reference proteome</keyword>
<protein>
    <recommendedName>
        <fullName evidence="2">F-box domain-containing protein</fullName>
    </recommendedName>
</protein>
<dbReference type="AlphaFoldDB" id="A0A168Q3R2"/>
<evidence type="ECO:0000259" key="2">
    <source>
        <dbReference type="Pfam" id="PF12937"/>
    </source>
</evidence>
<dbReference type="GO" id="GO:0031146">
    <property type="term" value="P:SCF-dependent proteasomal ubiquitin-dependent protein catabolic process"/>
    <property type="evidence" value="ECO:0007669"/>
    <property type="project" value="TreeGrafter"/>
</dbReference>
<feature type="region of interest" description="Disordered" evidence="1">
    <location>
        <begin position="386"/>
        <end position="449"/>
    </location>
</feature>
<feature type="compositionally biased region" description="Basic and acidic residues" evidence="1">
    <location>
        <begin position="395"/>
        <end position="408"/>
    </location>
</feature>
<evidence type="ECO:0000313" key="4">
    <source>
        <dbReference type="Proteomes" id="UP000078561"/>
    </source>
</evidence>
<dbReference type="PANTHER" id="PTHR13318">
    <property type="entry name" value="PARTNER OF PAIRED, ISOFORM B-RELATED"/>
    <property type="match status" value="1"/>
</dbReference>
<feature type="domain" description="F-box" evidence="2">
    <location>
        <begin position="6"/>
        <end position="47"/>
    </location>
</feature>
<dbReference type="GO" id="GO:0019005">
    <property type="term" value="C:SCF ubiquitin ligase complex"/>
    <property type="evidence" value="ECO:0007669"/>
    <property type="project" value="TreeGrafter"/>
</dbReference>
<dbReference type="EMBL" id="LT554188">
    <property type="protein sequence ID" value="SAM03458.1"/>
    <property type="molecule type" value="Genomic_DNA"/>
</dbReference>
<dbReference type="Gene3D" id="3.80.10.10">
    <property type="entry name" value="Ribonuclease Inhibitor"/>
    <property type="match status" value="2"/>
</dbReference>
<name>A0A168Q3R2_ABSGL</name>
<sequence length="449" mass="51382">MTCPSNDLPFEIVSSITSHLHHQAHLYQCALINKRFYAATIPRLWEEPMSGNDVSHLWDAPVYRGRNRRDSDDMIWDPGFVTCLKLIQCLLTTRQYQQTNAFRSSPLGHYIRKLDIIDQDSAGKSLLLLSHAPFLEHLRLLGLEMTDDDVEIIWQLCPRLKSIHLLDIPFQRLTGIGEHCRHLTSFTLERPKDLWPVAIQHLLGCPLTHIHIIKCRWTCGSAGDISQFQQLESLIIEYCGHLRDGFFTDLVSTANPCPRLKKLELDKASLTPKTALLVMKSLPRLADININLRQKVTDKLLVALASGPSLKDIRRLLTGDPGHRHQLPTKCLDEIRRNTGFRTTPQDDPPNPPPHHRVPSRHQSDDSDSANSATYAGLALLSRYQFDDSESPQYRSDDSESPEYRSDDSESPQYRSDDSESPEYRSDDSESPQYRSDDRDSDESYYWLT</sequence>
<dbReference type="STRING" id="4829.A0A168Q3R2"/>
<dbReference type="Proteomes" id="UP000078561">
    <property type="component" value="Unassembled WGS sequence"/>
</dbReference>
<reference evidence="3" key="1">
    <citation type="submission" date="2016-04" db="EMBL/GenBank/DDBJ databases">
        <authorList>
            <person name="Evans L.H."/>
            <person name="Alamgir A."/>
            <person name="Owens N."/>
            <person name="Weber N.D."/>
            <person name="Virtaneva K."/>
            <person name="Barbian K."/>
            <person name="Babar A."/>
            <person name="Rosenke K."/>
        </authorList>
    </citation>
    <scope>NUCLEOTIDE SEQUENCE [LARGE SCALE GENOMIC DNA]</scope>
    <source>
        <strain evidence="3">CBS 101.48</strain>
    </source>
</reference>
<evidence type="ECO:0000313" key="3">
    <source>
        <dbReference type="EMBL" id="SAM03458.1"/>
    </source>
</evidence>
<organism evidence="3">
    <name type="scientific">Absidia glauca</name>
    <name type="common">Pin mould</name>
    <dbReference type="NCBI Taxonomy" id="4829"/>
    <lineage>
        <taxon>Eukaryota</taxon>
        <taxon>Fungi</taxon>
        <taxon>Fungi incertae sedis</taxon>
        <taxon>Mucoromycota</taxon>
        <taxon>Mucoromycotina</taxon>
        <taxon>Mucoromycetes</taxon>
        <taxon>Mucorales</taxon>
        <taxon>Cunninghamellaceae</taxon>
        <taxon>Absidia</taxon>
    </lineage>
</organism>
<dbReference type="InParanoid" id="A0A168Q3R2"/>